<keyword evidence="2" id="KW-1185">Reference proteome</keyword>
<dbReference type="EMBL" id="CT867996">
    <property type="protein sequence ID" value="CAK58145.1"/>
    <property type="molecule type" value="Genomic_DNA"/>
</dbReference>
<dbReference type="Proteomes" id="UP000000600">
    <property type="component" value="Unassembled WGS sequence"/>
</dbReference>
<gene>
    <name evidence="1" type="ORF">GSPATT00029181001</name>
</gene>
<dbReference type="InParanoid" id="A0BHX8"/>
<proteinExistence type="predicted"/>
<dbReference type="AlphaFoldDB" id="A0BHX8"/>
<dbReference type="RefSeq" id="XP_001425543.1">
    <property type="nucleotide sequence ID" value="XM_001425506.1"/>
</dbReference>
<sequence length="82" mass="9964">MKQFYNSRKEYSKQSQKKVQRNNLKLDFKMPNSFVKRMQKRQSITRLIQSNNYTKQNENMAESIKIKTSIQIDYSLLDFHII</sequence>
<dbReference type="HOGENOM" id="CLU_2563335_0_0_1"/>
<organism evidence="1 2">
    <name type="scientific">Paramecium tetraurelia</name>
    <dbReference type="NCBI Taxonomy" id="5888"/>
    <lineage>
        <taxon>Eukaryota</taxon>
        <taxon>Sar</taxon>
        <taxon>Alveolata</taxon>
        <taxon>Ciliophora</taxon>
        <taxon>Intramacronucleata</taxon>
        <taxon>Oligohymenophorea</taxon>
        <taxon>Peniculida</taxon>
        <taxon>Parameciidae</taxon>
        <taxon>Paramecium</taxon>
    </lineage>
</organism>
<accession>A0BHX8</accession>
<dbReference type="GeneID" id="5011327"/>
<dbReference type="KEGG" id="ptm:GSPATT00029181001"/>
<evidence type="ECO:0000313" key="2">
    <source>
        <dbReference type="Proteomes" id="UP000000600"/>
    </source>
</evidence>
<evidence type="ECO:0000313" key="1">
    <source>
        <dbReference type="EMBL" id="CAK58145.1"/>
    </source>
</evidence>
<protein>
    <submittedName>
        <fullName evidence="1">Uncharacterized protein</fullName>
    </submittedName>
</protein>
<name>A0BHX8_PARTE</name>
<reference evidence="1 2" key="1">
    <citation type="journal article" date="2006" name="Nature">
        <title>Global trends of whole-genome duplications revealed by the ciliate Paramecium tetraurelia.</title>
        <authorList>
            <consortium name="Genoscope"/>
            <person name="Aury J.-M."/>
            <person name="Jaillon O."/>
            <person name="Duret L."/>
            <person name="Noel B."/>
            <person name="Jubin C."/>
            <person name="Porcel B.M."/>
            <person name="Segurens B."/>
            <person name="Daubin V."/>
            <person name="Anthouard V."/>
            <person name="Aiach N."/>
            <person name="Arnaiz O."/>
            <person name="Billaut A."/>
            <person name="Beisson J."/>
            <person name="Blanc I."/>
            <person name="Bouhouche K."/>
            <person name="Camara F."/>
            <person name="Duharcourt S."/>
            <person name="Guigo R."/>
            <person name="Gogendeau D."/>
            <person name="Katinka M."/>
            <person name="Keller A.-M."/>
            <person name="Kissmehl R."/>
            <person name="Klotz C."/>
            <person name="Koll F."/>
            <person name="Le Moue A."/>
            <person name="Lepere C."/>
            <person name="Malinsky S."/>
            <person name="Nowacki M."/>
            <person name="Nowak J.K."/>
            <person name="Plattner H."/>
            <person name="Poulain J."/>
            <person name="Ruiz F."/>
            <person name="Serrano V."/>
            <person name="Zagulski M."/>
            <person name="Dessen P."/>
            <person name="Betermier M."/>
            <person name="Weissenbach J."/>
            <person name="Scarpelli C."/>
            <person name="Schachter V."/>
            <person name="Sperling L."/>
            <person name="Meyer E."/>
            <person name="Cohen J."/>
            <person name="Wincker P."/>
        </authorList>
    </citation>
    <scope>NUCLEOTIDE SEQUENCE [LARGE SCALE GENOMIC DNA]</scope>
    <source>
        <strain evidence="1 2">Stock d4-2</strain>
    </source>
</reference>